<feature type="region of interest" description="Disordered" evidence="1">
    <location>
        <begin position="33"/>
        <end position="67"/>
    </location>
</feature>
<proteinExistence type="predicted"/>
<name>C1FFN7_MICCC</name>
<evidence type="ECO:0000256" key="1">
    <source>
        <dbReference type="SAM" id="MobiDB-lite"/>
    </source>
</evidence>
<dbReference type="InParanoid" id="C1FFN7"/>
<protein>
    <submittedName>
        <fullName evidence="2">Uncharacterized protein</fullName>
    </submittedName>
</protein>
<dbReference type="AlphaFoldDB" id="C1FFN7"/>
<dbReference type="KEGG" id="mis:MICPUN_108746"/>
<accession>C1FFN7</accession>
<dbReference type="RefSeq" id="XP_002508146.1">
    <property type="nucleotide sequence ID" value="XM_002508100.1"/>
</dbReference>
<dbReference type="GeneID" id="8245493"/>
<evidence type="ECO:0000313" key="3">
    <source>
        <dbReference type="Proteomes" id="UP000002009"/>
    </source>
</evidence>
<organism evidence="2 3">
    <name type="scientific">Micromonas commoda (strain RCC299 / NOUM17 / CCMP2709)</name>
    <name type="common">Picoplanktonic green alga</name>
    <dbReference type="NCBI Taxonomy" id="296587"/>
    <lineage>
        <taxon>Eukaryota</taxon>
        <taxon>Viridiplantae</taxon>
        <taxon>Chlorophyta</taxon>
        <taxon>Mamiellophyceae</taxon>
        <taxon>Mamiellales</taxon>
        <taxon>Mamiellaceae</taxon>
        <taxon>Micromonas</taxon>
    </lineage>
</organism>
<keyword evidence="3" id="KW-1185">Reference proteome</keyword>
<feature type="compositionally biased region" description="Basic and acidic residues" evidence="1">
    <location>
        <begin position="49"/>
        <end position="67"/>
    </location>
</feature>
<evidence type="ECO:0000313" key="2">
    <source>
        <dbReference type="EMBL" id="ACO69404.1"/>
    </source>
</evidence>
<gene>
    <name evidence="2" type="ORF">MICPUN_108746</name>
</gene>
<dbReference type="EMBL" id="CP001575">
    <property type="protein sequence ID" value="ACO69404.1"/>
    <property type="molecule type" value="Genomic_DNA"/>
</dbReference>
<feature type="compositionally biased region" description="Low complexity" evidence="1">
    <location>
        <begin position="33"/>
        <end position="45"/>
    </location>
</feature>
<sequence>MHPTDARSTLAAIKRMGLGGAMDAKTRRALEAAAAATGEEANALRRSPTAKERREARRGGGRPGEMR</sequence>
<reference evidence="2 3" key="1">
    <citation type="journal article" date="2009" name="Science">
        <title>Green evolution and dynamic adaptations revealed by genomes of the marine picoeukaryotes Micromonas.</title>
        <authorList>
            <person name="Worden A.Z."/>
            <person name="Lee J.H."/>
            <person name="Mock T."/>
            <person name="Rouze P."/>
            <person name="Simmons M.P."/>
            <person name="Aerts A.L."/>
            <person name="Allen A.E."/>
            <person name="Cuvelier M.L."/>
            <person name="Derelle E."/>
            <person name="Everett M.V."/>
            <person name="Foulon E."/>
            <person name="Grimwood J."/>
            <person name="Gundlach H."/>
            <person name="Henrissat B."/>
            <person name="Napoli C."/>
            <person name="McDonald S.M."/>
            <person name="Parker M.S."/>
            <person name="Rombauts S."/>
            <person name="Salamov A."/>
            <person name="Von Dassow P."/>
            <person name="Badger J.H."/>
            <person name="Coutinho P.M."/>
            <person name="Demir E."/>
            <person name="Dubchak I."/>
            <person name="Gentemann C."/>
            <person name="Eikrem W."/>
            <person name="Gready J.E."/>
            <person name="John U."/>
            <person name="Lanier W."/>
            <person name="Lindquist E.A."/>
            <person name="Lucas S."/>
            <person name="Mayer K.F."/>
            <person name="Moreau H."/>
            <person name="Not F."/>
            <person name="Otillar R."/>
            <person name="Panaud O."/>
            <person name="Pangilinan J."/>
            <person name="Paulsen I."/>
            <person name="Piegu B."/>
            <person name="Poliakov A."/>
            <person name="Robbens S."/>
            <person name="Schmutz J."/>
            <person name="Toulza E."/>
            <person name="Wyss T."/>
            <person name="Zelensky A."/>
            <person name="Zhou K."/>
            <person name="Armbrust E.V."/>
            <person name="Bhattacharya D."/>
            <person name="Goodenough U.W."/>
            <person name="Van de Peer Y."/>
            <person name="Grigoriev I.V."/>
        </authorList>
    </citation>
    <scope>NUCLEOTIDE SEQUENCE [LARGE SCALE GENOMIC DNA]</scope>
    <source>
        <strain evidence="3">RCC299 / NOUM17</strain>
    </source>
</reference>
<dbReference type="Proteomes" id="UP000002009">
    <property type="component" value="Chromosome 8"/>
</dbReference>